<dbReference type="SUPFAM" id="SSF53474">
    <property type="entry name" value="alpha/beta-Hydrolases"/>
    <property type="match status" value="1"/>
</dbReference>
<dbReference type="Pfam" id="PF00326">
    <property type="entry name" value="Peptidase_S9"/>
    <property type="match status" value="1"/>
</dbReference>
<dbReference type="GO" id="GO:0016042">
    <property type="term" value="P:lipid catabolic process"/>
    <property type="evidence" value="ECO:0007669"/>
    <property type="project" value="UniProtKB-KW"/>
</dbReference>
<keyword evidence="4" id="KW-0732">Signal</keyword>
<dbReference type="PANTHER" id="PTHR10272:SF0">
    <property type="entry name" value="PLATELET-ACTIVATING FACTOR ACETYLHYDROLASE"/>
    <property type="match status" value="1"/>
</dbReference>
<feature type="chain" id="PRO_5005581431" description="Peptidase S9 prolyl oligopeptidase catalytic domain-containing protein" evidence="4">
    <location>
        <begin position="22"/>
        <end position="350"/>
    </location>
</feature>
<sequence>MHKYALCLAVLTCFAASTALAGPVGFKQTTLADASSDRPLDVAILYPAANDGKTEIVGETPAWTGLALARDATPLPWQHPLVVVSHGYGGTWRNQLWLADQLARRGYVVAAPNHPGTTAFDRSPRQAARLSERPRDLSRAIDAVMADPAIAGSIDASRIAAVGHSLGGWTVMAIAGARFDEGQLLEDCKSKASPIACKVYDELGIEQTTGAAAQLGMDLADRRVKAVVSLDLGLARGFTSASLATVQIPVLVVGAGVEVGARSAKLESGYLADRLPQSTSRYLEIADAAHFSFLQICKPGARALIEAETPGDGVVCDDGDGRDRATIHRDTAKAIAGFLDTTLNIQQPLR</sequence>
<dbReference type="PIRSF" id="PIRSF031982">
    <property type="entry name" value="UCP031982_abhydr"/>
    <property type="match status" value="1"/>
</dbReference>
<dbReference type="Gene3D" id="3.40.50.1820">
    <property type="entry name" value="alpha/beta hydrolase"/>
    <property type="match status" value="1"/>
</dbReference>
<dbReference type="PANTHER" id="PTHR10272">
    <property type="entry name" value="PLATELET-ACTIVATING FACTOR ACETYLHYDROLASE"/>
    <property type="match status" value="1"/>
</dbReference>
<reference evidence="7" key="1">
    <citation type="submission" date="2015-07" db="EMBL/GenBank/DDBJ databases">
        <title>Whole genome sequence of an Ensifer adhaerens strain isolated from a cave pool in the Wind Cave National Park.</title>
        <authorList>
            <person name="Eng W.W.H."/>
            <person name="Gan H.M."/>
            <person name="Barton H.A."/>
            <person name="Savka M.A."/>
        </authorList>
    </citation>
    <scope>NUCLEOTIDE SEQUENCE [LARGE SCALE GENOMIC DNA]</scope>
    <source>
        <strain evidence="7">SD006</strain>
    </source>
</reference>
<evidence type="ECO:0000256" key="2">
    <source>
        <dbReference type="ARBA" id="ARBA00022963"/>
    </source>
</evidence>
<keyword evidence="3" id="KW-0443">Lipid metabolism</keyword>
<dbReference type="EMBL" id="LGAP01000005">
    <property type="protein sequence ID" value="KOF19583.1"/>
    <property type="molecule type" value="Genomic_DNA"/>
</dbReference>
<proteinExistence type="predicted"/>
<evidence type="ECO:0000256" key="1">
    <source>
        <dbReference type="ARBA" id="ARBA00022801"/>
    </source>
</evidence>
<protein>
    <recommendedName>
        <fullName evidence="5">Peptidase S9 prolyl oligopeptidase catalytic domain-containing protein</fullName>
    </recommendedName>
</protein>
<feature type="signal peptide" evidence="4">
    <location>
        <begin position="1"/>
        <end position="21"/>
    </location>
</feature>
<feature type="domain" description="Peptidase S9 prolyl oligopeptidase catalytic" evidence="5">
    <location>
        <begin position="99"/>
        <end position="177"/>
    </location>
</feature>
<keyword evidence="1" id="KW-0378">Hydrolase</keyword>
<dbReference type="InterPro" id="IPR029058">
    <property type="entry name" value="AB_hydrolase_fold"/>
</dbReference>
<evidence type="ECO:0000259" key="5">
    <source>
        <dbReference type="Pfam" id="PF00326"/>
    </source>
</evidence>
<gene>
    <name evidence="6" type="ORF">AC244_12190</name>
</gene>
<dbReference type="RefSeq" id="WP_053249145.1">
    <property type="nucleotide sequence ID" value="NZ_LGAP01000005.1"/>
</dbReference>
<comment type="caution">
    <text evidence="6">The sequence shown here is derived from an EMBL/GenBank/DDBJ whole genome shotgun (WGS) entry which is preliminary data.</text>
</comment>
<evidence type="ECO:0000313" key="7">
    <source>
        <dbReference type="Proteomes" id="UP000037425"/>
    </source>
</evidence>
<dbReference type="PATRIC" id="fig|106592.7.peg.6386"/>
<dbReference type="Proteomes" id="UP000037425">
    <property type="component" value="Unassembled WGS sequence"/>
</dbReference>
<dbReference type="InterPro" id="IPR001375">
    <property type="entry name" value="Peptidase_S9_cat"/>
</dbReference>
<evidence type="ECO:0000256" key="4">
    <source>
        <dbReference type="SAM" id="SignalP"/>
    </source>
</evidence>
<accession>A0A0L8BYC5</accession>
<keyword evidence="2" id="KW-0442">Lipid degradation</keyword>
<organism evidence="6 7">
    <name type="scientific">Ensifer adhaerens</name>
    <name type="common">Sinorhizobium morelense</name>
    <dbReference type="NCBI Taxonomy" id="106592"/>
    <lineage>
        <taxon>Bacteria</taxon>
        <taxon>Pseudomonadati</taxon>
        <taxon>Pseudomonadota</taxon>
        <taxon>Alphaproteobacteria</taxon>
        <taxon>Hyphomicrobiales</taxon>
        <taxon>Rhizobiaceae</taxon>
        <taxon>Sinorhizobium/Ensifer group</taxon>
        <taxon>Ensifer</taxon>
    </lineage>
</organism>
<dbReference type="GO" id="GO:0003847">
    <property type="term" value="F:1-alkyl-2-acetylglycerophosphocholine esterase activity"/>
    <property type="evidence" value="ECO:0007669"/>
    <property type="project" value="TreeGrafter"/>
</dbReference>
<evidence type="ECO:0000313" key="6">
    <source>
        <dbReference type="EMBL" id="KOF19583.1"/>
    </source>
</evidence>
<name>A0A0L8BYC5_ENSAD</name>
<dbReference type="InterPro" id="IPR016986">
    <property type="entry name" value="UCP031982_abhydr"/>
</dbReference>
<dbReference type="AlphaFoldDB" id="A0A0L8BYC5"/>
<evidence type="ECO:0000256" key="3">
    <source>
        <dbReference type="ARBA" id="ARBA00023098"/>
    </source>
</evidence>
<dbReference type="OrthoDB" id="9814760at2"/>